<sequence>MTKPIMEEAITSLYCRTFPTTLTIADLGCSSGPNTFLAVSQLIKSVQAVCRKLGKQPPEYQVLLNDLPGNDFNTIFRSISSFQDKLKNQMGSSFGPYQVPEGLENNKGNIYIASTSPPSVLKAYREQFQRDFAYFLKCRSKELMGGGRMVLTILGRKNEDPSSKDGCYIWELMAMALNDMVSEGIIEEEKLNSFNIPQYTPSPLEVKEEVIKDGSFIIDRLEVSEVNWNAYDSEFSPSDTLDEGGYSVAKCMRAVAEPLLVSHFGEGIIEEVFRRYREIVADCMSKEKTEFINVTISVTKR</sequence>
<evidence type="ECO:0000256" key="1">
    <source>
        <dbReference type="ARBA" id="ARBA00022603"/>
    </source>
</evidence>
<dbReference type="GO" id="GO:0008168">
    <property type="term" value="F:methyltransferase activity"/>
    <property type="evidence" value="ECO:0007669"/>
    <property type="project" value="UniProtKB-KW"/>
</dbReference>
<dbReference type="EMBL" id="JAEACU010000008">
    <property type="protein sequence ID" value="KAH7520002.1"/>
    <property type="molecule type" value="Genomic_DNA"/>
</dbReference>
<reference evidence="5" key="1">
    <citation type="journal article" date="2021" name="Front. Plant Sci.">
        <title>Chromosome-Scale Genome Assembly for Chinese Sour Jujube and Insights Into Its Genome Evolution and Domestication Signature.</title>
        <authorList>
            <person name="Shen L.-Y."/>
            <person name="Luo H."/>
            <person name="Wang X.-L."/>
            <person name="Wang X.-M."/>
            <person name="Qiu X.-J."/>
            <person name="Liu H."/>
            <person name="Zhou S.-S."/>
            <person name="Jia K.-H."/>
            <person name="Nie S."/>
            <person name="Bao Y.-T."/>
            <person name="Zhang R.-G."/>
            <person name="Yun Q.-Z."/>
            <person name="Chai Y.-H."/>
            <person name="Lu J.-Y."/>
            <person name="Li Y."/>
            <person name="Zhao S.-W."/>
            <person name="Mao J.-F."/>
            <person name="Jia S.-G."/>
            <person name="Mao Y.-M."/>
        </authorList>
    </citation>
    <scope>NUCLEOTIDE SEQUENCE</scope>
    <source>
        <strain evidence="5">AT0</strain>
        <tissue evidence="5">Leaf</tissue>
    </source>
</reference>
<dbReference type="PANTHER" id="PTHR31009">
    <property type="entry name" value="S-ADENOSYL-L-METHIONINE:CARBOXYL METHYLTRANSFERASE FAMILY PROTEIN"/>
    <property type="match status" value="1"/>
</dbReference>
<gene>
    <name evidence="5" type="ORF">FEM48_Zijuj08G0097400</name>
</gene>
<evidence type="ECO:0000313" key="5">
    <source>
        <dbReference type="EMBL" id="KAH7520002.1"/>
    </source>
</evidence>
<dbReference type="AlphaFoldDB" id="A0A978UYD6"/>
<comment type="caution">
    <text evidence="5">The sequence shown here is derived from an EMBL/GenBank/DDBJ whole genome shotgun (WGS) entry which is preliminary data.</text>
</comment>
<keyword evidence="2" id="KW-0808">Transferase</keyword>
<proteinExistence type="predicted"/>
<keyword evidence="3" id="KW-0479">Metal-binding</keyword>
<accession>A0A978UYD6</accession>
<protein>
    <recommendedName>
        <fullName evidence="7">Salicylate carboxymethyltransferase-like</fullName>
    </recommendedName>
</protein>
<dbReference type="InterPro" id="IPR042086">
    <property type="entry name" value="MeTrfase_capping"/>
</dbReference>
<dbReference type="Gene3D" id="1.10.1200.270">
    <property type="entry name" value="Methyltransferase, alpha-helical capping domain"/>
    <property type="match status" value="1"/>
</dbReference>
<name>A0A978UYD6_ZIZJJ</name>
<evidence type="ECO:0008006" key="7">
    <source>
        <dbReference type="Google" id="ProtNLM"/>
    </source>
</evidence>
<dbReference type="SUPFAM" id="SSF53335">
    <property type="entry name" value="S-adenosyl-L-methionine-dependent methyltransferases"/>
    <property type="match status" value="1"/>
</dbReference>
<dbReference type="GO" id="GO:0046872">
    <property type="term" value="F:metal ion binding"/>
    <property type="evidence" value="ECO:0007669"/>
    <property type="project" value="UniProtKB-KW"/>
</dbReference>
<evidence type="ECO:0000313" key="6">
    <source>
        <dbReference type="Proteomes" id="UP000813462"/>
    </source>
</evidence>
<organism evidence="5 6">
    <name type="scientific">Ziziphus jujuba var. spinosa</name>
    <dbReference type="NCBI Taxonomy" id="714518"/>
    <lineage>
        <taxon>Eukaryota</taxon>
        <taxon>Viridiplantae</taxon>
        <taxon>Streptophyta</taxon>
        <taxon>Embryophyta</taxon>
        <taxon>Tracheophyta</taxon>
        <taxon>Spermatophyta</taxon>
        <taxon>Magnoliopsida</taxon>
        <taxon>eudicotyledons</taxon>
        <taxon>Gunneridae</taxon>
        <taxon>Pentapetalae</taxon>
        <taxon>rosids</taxon>
        <taxon>fabids</taxon>
        <taxon>Rosales</taxon>
        <taxon>Rhamnaceae</taxon>
        <taxon>Paliureae</taxon>
        <taxon>Ziziphus</taxon>
    </lineage>
</organism>
<dbReference type="InterPro" id="IPR029063">
    <property type="entry name" value="SAM-dependent_MTases_sf"/>
</dbReference>
<dbReference type="GO" id="GO:0032259">
    <property type="term" value="P:methylation"/>
    <property type="evidence" value="ECO:0007669"/>
    <property type="project" value="UniProtKB-KW"/>
</dbReference>
<evidence type="ECO:0000256" key="2">
    <source>
        <dbReference type="ARBA" id="ARBA00022679"/>
    </source>
</evidence>
<dbReference type="InterPro" id="IPR005299">
    <property type="entry name" value="MeTrfase_7"/>
</dbReference>
<evidence type="ECO:0000256" key="3">
    <source>
        <dbReference type="ARBA" id="ARBA00022723"/>
    </source>
</evidence>
<evidence type="ECO:0000256" key="4">
    <source>
        <dbReference type="ARBA" id="ARBA00022842"/>
    </source>
</evidence>
<keyword evidence="4" id="KW-0460">Magnesium</keyword>
<dbReference type="Proteomes" id="UP000813462">
    <property type="component" value="Unassembled WGS sequence"/>
</dbReference>
<dbReference type="Pfam" id="PF03492">
    <property type="entry name" value="Methyltransf_7"/>
    <property type="match status" value="2"/>
</dbReference>
<keyword evidence="1" id="KW-0489">Methyltransferase</keyword>
<dbReference type="Gene3D" id="3.40.50.150">
    <property type="entry name" value="Vaccinia Virus protein VP39"/>
    <property type="match status" value="2"/>
</dbReference>